<dbReference type="GO" id="GO:0000981">
    <property type="term" value="F:DNA-binding transcription factor activity, RNA polymerase II-specific"/>
    <property type="evidence" value="ECO:0007669"/>
    <property type="project" value="InterPro"/>
</dbReference>
<dbReference type="EMBL" id="LT598477">
    <property type="protein sequence ID" value="SCU94287.1"/>
    <property type="molecule type" value="Genomic_DNA"/>
</dbReference>
<evidence type="ECO:0000256" key="6">
    <source>
        <dbReference type="SAM" id="Coils"/>
    </source>
</evidence>
<evidence type="ECO:0000256" key="4">
    <source>
        <dbReference type="ARBA" id="ARBA00023125"/>
    </source>
</evidence>
<dbReference type="OrthoDB" id="2123952at2759"/>
<dbReference type="SMART" id="SM00906">
    <property type="entry name" value="Fungal_trans"/>
    <property type="match status" value="1"/>
</dbReference>
<dbReference type="AlphaFoldDB" id="A0A1G4JU30"/>
<dbReference type="PROSITE" id="PS50048">
    <property type="entry name" value="ZN2_CY6_FUNGAL_2"/>
    <property type="match status" value="1"/>
</dbReference>
<keyword evidence="3" id="KW-0862">Zinc</keyword>
<protein>
    <submittedName>
        <fullName evidence="9">LAME_0F06876g1_1</fullName>
    </submittedName>
</protein>
<dbReference type="Pfam" id="PF04082">
    <property type="entry name" value="Fungal_trans"/>
    <property type="match status" value="1"/>
</dbReference>
<evidence type="ECO:0000259" key="8">
    <source>
        <dbReference type="PROSITE" id="PS50048"/>
    </source>
</evidence>
<evidence type="ECO:0000256" key="2">
    <source>
        <dbReference type="ARBA" id="ARBA00022723"/>
    </source>
</evidence>
<feature type="compositionally biased region" description="Polar residues" evidence="7">
    <location>
        <begin position="138"/>
        <end position="148"/>
    </location>
</feature>
<dbReference type="CDD" id="cd00067">
    <property type="entry name" value="GAL4"/>
    <property type="match status" value="1"/>
</dbReference>
<organism evidence="9 10">
    <name type="scientific">Lachancea meyersii CBS 8951</name>
    <dbReference type="NCBI Taxonomy" id="1266667"/>
    <lineage>
        <taxon>Eukaryota</taxon>
        <taxon>Fungi</taxon>
        <taxon>Dikarya</taxon>
        <taxon>Ascomycota</taxon>
        <taxon>Saccharomycotina</taxon>
        <taxon>Saccharomycetes</taxon>
        <taxon>Saccharomycetales</taxon>
        <taxon>Saccharomycetaceae</taxon>
        <taxon>Lachancea</taxon>
    </lineage>
</organism>
<name>A0A1G4JU30_9SACH</name>
<dbReference type="GO" id="GO:0003677">
    <property type="term" value="F:DNA binding"/>
    <property type="evidence" value="ECO:0007669"/>
    <property type="project" value="UniProtKB-KW"/>
</dbReference>
<dbReference type="CDD" id="cd12148">
    <property type="entry name" value="fungal_TF_MHR"/>
    <property type="match status" value="1"/>
</dbReference>
<keyword evidence="4" id="KW-0238">DNA-binding</keyword>
<proteinExistence type="predicted"/>
<keyword evidence="6" id="KW-0175">Coiled coil</keyword>
<dbReference type="PANTHER" id="PTHR46910:SF3">
    <property type="entry name" value="HALOTOLERANCE PROTEIN 9-RELATED"/>
    <property type="match status" value="1"/>
</dbReference>
<accession>A0A1G4JU30</accession>
<evidence type="ECO:0000256" key="5">
    <source>
        <dbReference type="ARBA" id="ARBA00023242"/>
    </source>
</evidence>
<feature type="domain" description="Zn(2)-C6 fungal-type" evidence="8">
    <location>
        <begin position="19"/>
        <end position="52"/>
    </location>
</feature>
<gene>
    <name evidence="9" type="ORF">LAME_0F06876G</name>
</gene>
<dbReference type="GO" id="GO:0045944">
    <property type="term" value="P:positive regulation of transcription by RNA polymerase II"/>
    <property type="evidence" value="ECO:0007669"/>
    <property type="project" value="UniProtKB-ARBA"/>
</dbReference>
<evidence type="ECO:0000313" key="10">
    <source>
        <dbReference type="Proteomes" id="UP000191144"/>
    </source>
</evidence>
<dbReference type="InterPro" id="IPR050987">
    <property type="entry name" value="AtrR-like"/>
</dbReference>
<keyword evidence="5" id="KW-0539">Nucleus</keyword>
<feature type="region of interest" description="Disordered" evidence="7">
    <location>
        <begin position="138"/>
        <end position="162"/>
    </location>
</feature>
<evidence type="ECO:0000313" key="9">
    <source>
        <dbReference type="EMBL" id="SCU94287.1"/>
    </source>
</evidence>
<feature type="coiled-coil region" evidence="6">
    <location>
        <begin position="110"/>
        <end position="137"/>
    </location>
</feature>
<dbReference type="SUPFAM" id="SSF57701">
    <property type="entry name" value="Zn2/Cys6 DNA-binding domain"/>
    <property type="match status" value="1"/>
</dbReference>
<comment type="subcellular location">
    <subcellularLocation>
        <location evidence="1">Nucleus</location>
    </subcellularLocation>
</comment>
<dbReference type="InterPro" id="IPR036864">
    <property type="entry name" value="Zn2-C6_fun-type_DNA-bd_sf"/>
</dbReference>
<dbReference type="Gene3D" id="4.10.240.10">
    <property type="entry name" value="Zn(2)-C6 fungal-type DNA-binding domain"/>
    <property type="match status" value="1"/>
</dbReference>
<dbReference type="Proteomes" id="UP000191144">
    <property type="component" value="Chromosome F"/>
</dbReference>
<dbReference type="GO" id="GO:0006351">
    <property type="term" value="P:DNA-templated transcription"/>
    <property type="evidence" value="ECO:0007669"/>
    <property type="project" value="InterPro"/>
</dbReference>
<dbReference type="GO" id="GO:0008270">
    <property type="term" value="F:zinc ion binding"/>
    <property type="evidence" value="ECO:0007669"/>
    <property type="project" value="InterPro"/>
</dbReference>
<keyword evidence="10" id="KW-1185">Reference proteome</keyword>
<reference evidence="10" key="1">
    <citation type="submission" date="2016-03" db="EMBL/GenBank/DDBJ databases">
        <authorList>
            <person name="Devillers Hugo."/>
        </authorList>
    </citation>
    <scope>NUCLEOTIDE SEQUENCE [LARGE SCALE GENOMIC DNA]</scope>
</reference>
<dbReference type="PROSITE" id="PS00463">
    <property type="entry name" value="ZN2_CY6_FUNGAL_1"/>
    <property type="match status" value="1"/>
</dbReference>
<keyword evidence="2" id="KW-0479">Metal-binding</keyword>
<dbReference type="Pfam" id="PF00172">
    <property type="entry name" value="Zn_clus"/>
    <property type="match status" value="1"/>
</dbReference>
<dbReference type="InterPro" id="IPR001138">
    <property type="entry name" value="Zn2Cys6_DnaBD"/>
</dbReference>
<dbReference type="GO" id="GO:0005634">
    <property type="term" value="C:nucleus"/>
    <property type="evidence" value="ECO:0007669"/>
    <property type="project" value="UniProtKB-SubCell"/>
</dbReference>
<dbReference type="InterPro" id="IPR007219">
    <property type="entry name" value="XnlR_reg_dom"/>
</dbReference>
<evidence type="ECO:0000256" key="3">
    <source>
        <dbReference type="ARBA" id="ARBA00022833"/>
    </source>
</evidence>
<evidence type="ECO:0000256" key="1">
    <source>
        <dbReference type="ARBA" id="ARBA00004123"/>
    </source>
</evidence>
<dbReference type="SMART" id="SM00066">
    <property type="entry name" value="GAL4"/>
    <property type="match status" value="1"/>
</dbReference>
<sequence>MDRLAEPLAPKLRKRVLKACDYCRKRKIKCGMINPVTGMCDNCVKFNVPCTFKHHQELERHRLASGIETGGASSTRKFRKTGENSLAKVDMYPFSEPQSGWSVTTPNSPAQALEGKLEALETQIRGLVNLLSQQHAQVHASTAHTQPEQQKDRTFPGLVDVSPRPKQKRYTSSLITKRRIAWLRKRAQFCHGRHIGSNATSDTDLPAVTSFSPLMDVFVMSSKWYIAEVKKLIDFSNPFVPMNGPQLYPLPSQPEMQKMMEVCQSRLFEGAFSIVGHQDLADVVNRYYADEKLSYSELLLVDIWVCVCTAYNVNGTNDCHLKDSSPDMHTRESHMLLNCMYQYHKVSLISEGLRSVQALLLLYQYVHSKVSANVAYSIFCVAQRFAQEVGLHKRKTYEGLSLEESSRRLKMWYMCIAIDAQLSLAFCRAPLINFDETEIFTESFFADFIAKHQLSSRKTTRQIDSSYEGSLKHSMSLLLSFPDTLLLGGCYYGMELNRISAKIYTDLLRADSMSNATFDEVLRKALSILSELKEWEESLPEELSLEHHQDHIGNLKNFHFEGDVSDYHLDILSTSVLSFHFERLHLMIVVCQMMSSFIFDNEDIHSRSSYNVELINQNALRDLRSSGMQIITIWPQIKFFPHMLHRMFYIFCVGSYGLLLTSIGFAHDEETATYITALLNVYEYLCNEGDSKLLKDSIKWNVTMFIYTFILTLAIHCFNCSCAEAGKYKFEASSISDRFGFWMARCELNKVTSVNQLREHLNIFASCVDLPADGPENDAATLDKMGADGELPRVLHVFSEVDVNDFNCLLSSLPIQIVSRDNLAPANGPQSVENKFGHVNSTHGTPNMATGLMNNFDGGFGMNLSPSDGNQMPAPTSWNDQIEFETALDHMLFERDFVFPAMM</sequence>
<dbReference type="PANTHER" id="PTHR46910">
    <property type="entry name" value="TRANSCRIPTION FACTOR PDR1"/>
    <property type="match status" value="1"/>
</dbReference>
<evidence type="ECO:0000256" key="7">
    <source>
        <dbReference type="SAM" id="MobiDB-lite"/>
    </source>
</evidence>